<evidence type="ECO:0000313" key="4">
    <source>
        <dbReference type="Proteomes" id="UP000323454"/>
    </source>
</evidence>
<sequence length="212" mass="22157">MRLRAALPLGALLFAATAVGCSAGHSTTSASTQPKTQAQQPAGNSGLVAGDKAFPMPKPGACKVGDKNGQPMPDPTCTPGAINPDVTQANINDTICKSGWTKTVRPATSVTSKMKAESARSYNLADDEKSEYDHLVSLELGGAPDDPRNLWPEPGTVPNPKDTKAENPLHDLVCARVLHGGNTPYLPLAVAQQLIASDWTTAAAKAQEQLVH</sequence>
<gene>
    <name evidence="3" type="ORF">F0L68_26025</name>
</gene>
<reference evidence="3 4" key="2">
    <citation type="submission" date="2019-09" db="EMBL/GenBank/DDBJ databases">
        <authorList>
            <person name="Jin C."/>
        </authorList>
    </citation>
    <scope>NUCLEOTIDE SEQUENCE [LARGE SCALE GENOMIC DNA]</scope>
    <source>
        <strain evidence="3 4">AN110305</strain>
    </source>
</reference>
<organism evidence="3 4">
    <name type="scientific">Solihabitans fulvus</name>
    <dbReference type="NCBI Taxonomy" id="1892852"/>
    <lineage>
        <taxon>Bacteria</taxon>
        <taxon>Bacillati</taxon>
        <taxon>Actinomycetota</taxon>
        <taxon>Actinomycetes</taxon>
        <taxon>Pseudonocardiales</taxon>
        <taxon>Pseudonocardiaceae</taxon>
        <taxon>Solihabitans</taxon>
    </lineage>
</organism>
<accession>A0A5B2X120</accession>
<evidence type="ECO:0000256" key="1">
    <source>
        <dbReference type="SAM" id="MobiDB-lite"/>
    </source>
</evidence>
<dbReference type="RefSeq" id="WP_149852439.1">
    <property type="nucleotide sequence ID" value="NZ_VUOB01000050.1"/>
</dbReference>
<dbReference type="Proteomes" id="UP000323454">
    <property type="component" value="Unassembled WGS sequence"/>
</dbReference>
<keyword evidence="4" id="KW-1185">Reference proteome</keyword>
<protein>
    <submittedName>
        <fullName evidence="3">Uncharacterized protein</fullName>
    </submittedName>
</protein>
<evidence type="ECO:0000256" key="2">
    <source>
        <dbReference type="SAM" id="SignalP"/>
    </source>
</evidence>
<feature type="chain" id="PRO_5038568560" evidence="2">
    <location>
        <begin position="21"/>
        <end position="212"/>
    </location>
</feature>
<dbReference type="PROSITE" id="PS51257">
    <property type="entry name" value="PROKAR_LIPOPROTEIN"/>
    <property type="match status" value="1"/>
</dbReference>
<feature type="region of interest" description="Disordered" evidence="1">
    <location>
        <begin position="24"/>
        <end position="48"/>
    </location>
</feature>
<name>A0A5B2X120_9PSEU</name>
<evidence type="ECO:0000313" key="3">
    <source>
        <dbReference type="EMBL" id="KAA2256716.1"/>
    </source>
</evidence>
<feature type="signal peptide" evidence="2">
    <location>
        <begin position="1"/>
        <end position="20"/>
    </location>
</feature>
<comment type="caution">
    <text evidence="3">The sequence shown here is derived from an EMBL/GenBank/DDBJ whole genome shotgun (WGS) entry which is preliminary data.</text>
</comment>
<feature type="compositionally biased region" description="Polar residues" evidence="1">
    <location>
        <begin position="24"/>
        <end position="43"/>
    </location>
</feature>
<dbReference type="OrthoDB" id="163358at2"/>
<keyword evidence="2" id="KW-0732">Signal</keyword>
<feature type="region of interest" description="Disordered" evidence="1">
    <location>
        <begin position="143"/>
        <end position="165"/>
    </location>
</feature>
<proteinExistence type="predicted"/>
<dbReference type="AlphaFoldDB" id="A0A5B2X120"/>
<reference evidence="3 4" key="1">
    <citation type="submission" date="2019-09" db="EMBL/GenBank/DDBJ databases">
        <title>Goodfellowia gen. nov., a new genus of the Pseudonocardineae related to Actinoalloteichus, containing Goodfellowia coeruleoviolacea gen. nov., comb. nov. gen. nov., comb. nov.</title>
        <authorList>
            <person name="Labeda D."/>
        </authorList>
    </citation>
    <scope>NUCLEOTIDE SEQUENCE [LARGE SCALE GENOMIC DNA]</scope>
    <source>
        <strain evidence="3 4">AN110305</strain>
    </source>
</reference>
<dbReference type="EMBL" id="VUOB01000050">
    <property type="protein sequence ID" value="KAA2256716.1"/>
    <property type="molecule type" value="Genomic_DNA"/>
</dbReference>